<dbReference type="Proteomes" id="UP000177230">
    <property type="component" value="Unassembled WGS sequence"/>
</dbReference>
<gene>
    <name evidence="2" type="ORF">A2024_03100</name>
</gene>
<sequence length="242" mass="27411">MKTYFAFLLSFFLLPLTASHAQQIFETDTFTVGQKKLVIHFIGHGTIMMDYDGLIIHVDPVGRYADYTKLAKADIILVTHQHQDHLDKEAIARILSDKTRIILNRASYDILGFGKTMANGDTLIIEDIKITAVPAYNTTKGRDKFHPKGRDNGYVLDFGGKKIYIAGDTEDIPEMKHLKNIDIAFLPMNQPYTMTAKQLVKAIKMINPLIVYPYHYGDSDLSPLPKLLKGAKATKLRIRRMN</sequence>
<evidence type="ECO:0000256" key="1">
    <source>
        <dbReference type="SAM" id="SignalP"/>
    </source>
</evidence>
<dbReference type="EMBL" id="MFFM01000034">
    <property type="protein sequence ID" value="OGF11988.1"/>
    <property type="molecule type" value="Genomic_DNA"/>
</dbReference>
<evidence type="ECO:0000313" key="3">
    <source>
        <dbReference type="Proteomes" id="UP000177230"/>
    </source>
</evidence>
<dbReference type="AlphaFoldDB" id="A0A1F5RC60"/>
<dbReference type="Pfam" id="PF13483">
    <property type="entry name" value="Lactamase_B_3"/>
    <property type="match status" value="1"/>
</dbReference>
<accession>A0A1F5RC60</accession>
<comment type="caution">
    <text evidence="2">The sequence shown here is derived from an EMBL/GenBank/DDBJ whole genome shotgun (WGS) entry which is preliminary data.</text>
</comment>
<feature type="signal peptide" evidence="1">
    <location>
        <begin position="1"/>
        <end position="21"/>
    </location>
</feature>
<dbReference type="PANTHER" id="PTHR43546:SF3">
    <property type="entry name" value="UPF0173 METAL-DEPENDENT HYDROLASE MJ1163"/>
    <property type="match status" value="1"/>
</dbReference>
<name>A0A1F5RC60_9BACT</name>
<organism evidence="2 3">
    <name type="scientific">Candidatus Edwardsbacteria bacterium GWF2_54_11</name>
    <dbReference type="NCBI Taxonomy" id="1817851"/>
    <lineage>
        <taxon>Bacteria</taxon>
        <taxon>Candidatus Edwardsiibacteriota</taxon>
    </lineage>
</organism>
<dbReference type="PANTHER" id="PTHR43546">
    <property type="entry name" value="UPF0173 METAL-DEPENDENT HYDROLASE MJ1163-RELATED"/>
    <property type="match status" value="1"/>
</dbReference>
<keyword evidence="1" id="KW-0732">Signal</keyword>
<dbReference type="InterPro" id="IPR036866">
    <property type="entry name" value="RibonucZ/Hydroxyglut_hydro"/>
</dbReference>
<dbReference type="Gene3D" id="3.60.15.10">
    <property type="entry name" value="Ribonuclease Z/Hydroxyacylglutathione hydrolase-like"/>
    <property type="match status" value="1"/>
</dbReference>
<protein>
    <submittedName>
        <fullName evidence="2">Metal-dependent hydrolase</fullName>
    </submittedName>
</protein>
<proteinExistence type="predicted"/>
<dbReference type="InterPro" id="IPR050114">
    <property type="entry name" value="UPF0173_UPF0282_UlaG_hydrolase"/>
</dbReference>
<keyword evidence="2" id="KW-0378">Hydrolase</keyword>
<feature type="chain" id="PRO_5009520706" evidence="1">
    <location>
        <begin position="22"/>
        <end position="242"/>
    </location>
</feature>
<dbReference type="SUPFAM" id="SSF56281">
    <property type="entry name" value="Metallo-hydrolase/oxidoreductase"/>
    <property type="match status" value="1"/>
</dbReference>
<reference evidence="2 3" key="1">
    <citation type="journal article" date="2016" name="Nat. Commun.">
        <title>Thousands of microbial genomes shed light on interconnected biogeochemical processes in an aquifer system.</title>
        <authorList>
            <person name="Anantharaman K."/>
            <person name="Brown C.T."/>
            <person name="Hug L.A."/>
            <person name="Sharon I."/>
            <person name="Castelle C.J."/>
            <person name="Probst A.J."/>
            <person name="Thomas B.C."/>
            <person name="Singh A."/>
            <person name="Wilkins M.J."/>
            <person name="Karaoz U."/>
            <person name="Brodie E.L."/>
            <person name="Williams K.H."/>
            <person name="Hubbard S.S."/>
            <person name="Banfield J.F."/>
        </authorList>
    </citation>
    <scope>NUCLEOTIDE SEQUENCE [LARGE SCALE GENOMIC DNA]</scope>
</reference>
<evidence type="ECO:0000313" key="2">
    <source>
        <dbReference type="EMBL" id="OGF11988.1"/>
    </source>
</evidence>
<dbReference type="GO" id="GO:0016787">
    <property type="term" value="F:hydrolase activity"/>
    <property type="evidence" value="ECO:0007669"/>
    <property type="project" value="UniProtKB-KW"/>
</dbReference>